<keyword evidence="1" id="KW-0472">Membrane</keyword>
<dbReference type="OrthoDB" id="10490632at2759"/>
<keyword evidence="1" id="KW-0812">Transmembrane</keyword>
<feature type="transmembrane region" description="Helical" evidence="1">
    <location>
        <begin position="29"/>
        <end position="51"/>
    </location>
</feature>
<sequence length="676" mass="72894">MLHAAQAIVGLIVFTLMLAQPYISKSCGVLMITFTLSNFFGTACLDGVLLLKAYYANRHWKPTLLFGFALEALRLTAFVTISVTSVAAVAPWGACLANAAAPLGLLMRVCADVATSMGISRLMVSDGAAHWSLPSTPSAQAFGSHRRELPMHTRSAASTSLYQTSRAGDSACPGYADNSNANRHHDHIGVSLHADEAAFSPPVSPITSCSSDMPHTGASESALSYHSVCTTTPASKGQHYLHRSASTQPPQTTSVSQLNLAYDRLVQDANLYCAAVNHWKLWGEFSSFAYILACLRKENRTLQETTITATPVSSDNAEAPWRIQSVLSSSLIHNIGRADILQPVPLHTWRSSANDYAFPSHAQSLYVAPSRFSDCISYEAPLPLPRSTADAWAPLASESGYPHTSCTEWRDTWLHDSFEKSSTEHDDGQAARHYGVLRCGSTPYSISELAASAAVDRLPYGPLDLYSAGATEPSPTPPSPAHPIFMVLQRQANLANLDSLHIDKDHRSSDACEEDADAYISEHMDLDDGEKHQRQPWYTAASTSEPFAAHHDAHMAAEETESTIDASAVYIDQENQKSRPYSSLVVAPQDPSGGPACNPTSPTTMMFPSFSSTAVGLVAAATQQCRGSQPIGRRLGYRQSCQLQKRRYAIVDGAPAPEAASQSARFMWHHAAAAAA</sequence>
<name>A0A4P9XP18_9FUNG</name>
<feature type="chain" id="PRO_5020996328" evidence="2">
    <location>
        <begin position="20"/>
        <end position="676"/>
    </location>
</feature>
<evidence type="ECO:0000313" key="3">
    <source>
        <dbReference type="EMBL" id="RKP07743.1"/>
    </source>
</evidence>
<protein>
    <submittedName>
        <fullName evidence="3">Uncharacterized protein</fullName>
    </submittedName>
</protein>
<dbReference type="EMBL" id="KZ992678">
    <property type="protein sequence ID" value="RKP07743.1"/>
    <property type="molecule type" value="Genomic_DNA"/>
</dbReference>
<feature type="signal peptide" evidence="2">
    <location>
        <begin position="1"/>
        <end position="19"/>
    </location>
</feature>
<feature type="transmembrane region" description="Helical" evidence="1">
    <location>
        <begin position="72"/>
        <end position="94"/>
    </location>
</feature>
<proteinExistence type="predicted"/>
<evidence type="ECO:0000256" key="2">
    <source>
        <dbReference type="SAM" id="SignalP"/>
    </source>
</evidence>
<dbReference type="AlphaFoldDB" id="A0A4P9XP18"/>
<accession>A0A4P9XP18</accession>
<keyword evidence="4" id="KW-1185">Reference proteome</keyword>
<keyword evidence="1" id="KW-1133">Transmembrane helix</keyword>
<organism evidence="3 4">
    <name type="scientific">Thamnocephalis sphaerospora</name>
    <dbReference type="NCBI Taxonomy" id="78915"/>
    <lineage>
        <taxon>Eukaryota</taxon>
        <taxon>Fungi</taxon>
        <taxon>Fungi incertae sedis</taxon>
        <taxon>Zoopagomycota</taxon>
        <taxon>Zoopagomycotina</taxon>
        <taxon>Zoopagomycetes</taxon>
        <taxon>Zoopagales</taxon>
        <taxon>Sigmoideomycetaceae</taxon>
        <taxon>Thamnocephalis</taxon>
    </lineage>
</organism>
<keyword evidence="2" id="KW-0732">Signal</keyword>
<reference evidence="4" key="1">
    <citation type="journal article" date="2018" name="Nat. Microbiol.">
        <title>Leveraging single-cell genomics to expand the fungal tree of life.</title>
        <authorList>
            <person name="Ahrendt S.R."/>
            <person name="Quandt C.A."/>
            <person name="Ciobanu D."/>
            <person name="Clum A."/>
            <person name="Salamov A."/>
            <person name="Andreopoulos B."/>
            <person name="Cheng J.F."/>
            <person name="Woyke T."/>
            <person name="Pelin A."/>
            <person name="Henrissat B."/>
            <person name="Reynolds N.K."/>
            <person name="Benny G.L."/>
            <person name="Smith M.E."/>
            <person name="James T.Y."/>
            <person name="Grigoriev I.V."/>
        </authorList>
    </citation>
    <scope>NUCLEOTIDE SEQUENCE [LARGE SCALE GENOMIC DNA]</scope>
    <source>
        <strain evidence="4">RSA 1356</strain>
    </source>
</reference>
<gene>
    <name evidence="3" type="ORF">THASP1DRAFT_24157</name>
</gene>
<evidence type="ECO:0000313" key="4">
    <source>
        <dbReference type="Proteomes" id="UP000271241"/>
    </source>
</evidence>
<dbReference type="Proteomes" id="UP000271241">
    <property type="component" value="Unassembled WGS sequence"/>
</dbReference>
<evidence type="ECO:0000256" key="1">
    <source>
        <dbReference type="SAM" id="Phobius"/>
    </source>
</evidence>